<dbReference type="AlphaFoldDB" id="A0A024E9Q8"/>
<dbReference type="EMBL" id="CP005960">
    <property type="protein sequence ID" value="AHZ69547.1"/>
    <property type="molecule type" value="Genomic_DNA"/>
</dbReference>
<reference evidence="1 2" key="1">
    <citation type="journal article" date="2012" name="J. Bacteriol.">
        <title>Genome sequence of cold-adapted Pseudomonas mandelii strain JR-1.</title>
        <authorList>
            <person name="Jang S.H."/>
            <person name="Kim J."/>
            <person name="Kim J."/>
            <person name="Hong S."/>
            <person name="Lee C."/>
        </authorList>
    </citation>
    <scope>NUCLEOTIDE SEQUENCE [LARGE SCALE GENOMIC DNA]</scope>
    <source>
        <strain evidence="1 2">JR-1</strain>
    </source>
</reference>
<protein>
    <submittedName>
        <fullName evidence="1">2-hydroxyacid dehydrogenase</fullName>
    </submittedName>
</protein>
<name>A0A024E9Q8_9PSED</name>
<organism evidence="1 2">
    <name type="scientific">Pseudomonas mandelii JR-1</name>
    <dbReference type="NCBI Taxonomy" id="1147786"/>
    <lineage>
        <taxon>Bacteria</taxon>
        <taxon>Pseudomonadati</taxon>
        <taxon>Pseudomonadota</taxon>
        <taxon>Gammaproteobacteria</taxon>
        <taxon>Pseudomonadales</taxon>
        <taxon>Pseudomonadaceae</taxon>
        <taxon>Pseudomonas</taxon>
    </lineage>
</organism>
<dbReference type="KEGG" id="pman:OU5_2468"/>
<dbReference type="HOGENOM" id="CLU_3295189_0_0_6"/>
<evidence type="ECO:0000313" key="2">
    <source>
        <dbReference type="Proteomes" id="UP000026913"/>
    </source>
</evidence>
<proteinExistence type="predicted"/>
<dbReference type="Proteomes" id="UP000026913">
    <property type="component" value="Chromosome"/>
</dbReference>
<sequence length="40" mass="4541">MNAKHANILPRCCASPRIAREFLWALACQRWRPSGRPCCG</sequence>
<gene>
    <name evidence="1" type="ORF">OU5_2468</name>
</gene>
<accession>A0A024E9Q8</accession>
<evidence type="ECO:0000313" key="1">
    <source>
        <dbReference type="EMBL" id="AHZ69547.1"/>
    </source>
</evidence>